<dbReference type="CDD" id="cd09917">
    <property type="entry name" value="F-box_SF"/>
    <property type="match status" value="1"/>
</dbReference>
<dbReference type="Gene3D" id="1.20.1280.50">
    <property type="match status" value="1"/>
</dbReference>
<keyword evidence="6" id="KW-0325">Glycoprotein</keyword>
<keyword evidence="2" id="KW-0812">Transmembrane</keyword>
<dbReference type="GO" id="GO:0016020">
    <property type="term" value="C:membrane"/>
    <property type="evidence" value="ECO:0007669"/>
    <property type="project" value="UniProtKB-SubCell"/>
</dbReference>
<dbReference type="PROSITE" id="PS50181">
    <property type="entry name" value="FBOX"/>
    <property type="match status" value="1"/>
</dbReference>
<comment type="subcellular location">
    <subcellularLocation>
        <location evidence="1">Membrane</location>
    </subcellularLocation>
</comment>
<dbReference type="SMART" id="SM00256">
    <property type="entry name" value="FBOX"/>
    <property type="match status" value="1"/>
</dbReference>
<sequence length="496" mass="56424">MDAEICPELLVPPTSGLSLAEHLPSPADLLPPELWELIFRHLSAAELLPVRLTSHRWKDIVTHSPTLLEKFTVTLEGIFFDDLSRVIPAAKLYIRSCRIDRLVSWHETAHRLSCLTLDSCELTLPTLVEMLAQTRNLKRLRLDEVDVLSSGCEIVANFRLDRLEKLVVEWVCCDGILDIFEGRCHRLKTFKIFGNQKEGNIVRFMKTVQDSLEYIKLCPTGALLEEISNLEHLKLKRIQIGKGSFDQSQLVEFCRRNHAIENVCVHHLSLSTQTLEQIGLQLSTLKRLRVTIAEKGTIVPTFLRSMKCLEYLCLLGEYCIEQSLDFTGCECPMLVQLQTYELPPVQRGLRQFFEKSSNIWYLTLDGSVFDSWPDVFTALEPLECLYELVLRHIKIRDDGDLKGEKCLVHRKNSSLNGLVLSHCKIPKDLLIRQICRCAELEELWLTAIDSIDEAVVLALLGNLSKLKMLTISECGEESVTSKVLNEGMARGISINK</sequence>
<feature type="domain" description="F-box" evidence="7">
    <location>
        <begin position="24"/>
        <end position="71"/>
    </location>
</feature>
<evidence type="ECO:0000256" key="2">
    <source>
        <dbReference type="ARBA" id="ARBA00022692"/>
    </source>
</evidence>
<dbReference type="InterPro" id="IPR001810">
    <property type="entry name" value="F-box_dom"/>
</dbReference>
<evidence type="ECO:0000256" key="6">
    <source>
        <dbReference type="ARBA" id="ARBA00023180"/>
    </source>
</evidence>
<keyword evidence="4" id="KW-1133">Transmembrane helix</keyword>
<evidence type="ECO:0000259" key="7">
    <source>
        <dbReference type="PROSITE" id="PS50181"/>
    </source>
</evidence>
<dbReference type="EMBL" id="HBUE01020507">
    <property type="protein sequence ID" value="CAG6452354.1"/>
    <property type="molecule type" value="Transcribed_RNA"/>
</dbReference>
<evidence type="ECO:0000256" key="4">
    <source>
        <dbReference type="ARBA" id="ARBA00022989"/>
    </source>
</evidence>
<dbReference type="AlphaFoldDB" id="A0A8D8F0F2"/>
<dbReference type="Pfam" id="PF12937">
    <property type="entry name" value="F-box-like"/>
    <property type="match status" value="1"/>
</dbReference>
<proteinExistence type="predicted"/>
<name>A0A8D8F0F2_CULPI</name>
<evidence type="ECO:0000313" key="8">
    <source>
        <dbReference type="EMBL" id="CAG6452354.1"/>
    </source>
</evidence>
<evidence type="ECO:0000256" key="3">
    <source>
        <dbReference type="ARBA" id="ARBA00022729"/>
    </source>
</evidence>
<protein>
    <submittedName>
        <fullName evidence="8">(northern house mosquito) hypothetical protein</fullName>
    </submittedName>
</protein>
<evidence type="ECO:0000256" key="1">
    <source>
        <dbReference type="ARBA" id="ARBA00004370"/>
    </source>
</evidence>
<organism evidence="8">
    <name type="scientific">Culex pipiens</name>
    <name type="common">House mosquito</name>
    <dbReference type="NCBI Taxonomy" id="7175"/>
    <lineage>
        <taxon>Eukaryota</taxon>
        <taxon>Metazoa</taxon>
        <taxon>Ecdysozoa</taxon>
        <taxon>Arthropoda</taxon>
        <taxon>Hexapoda</taxon>
        <taxon>Insecta</taxon>
        <taxon>Pterygota</taxon>
        <taxon>Neoptera</taxon>
        <taxon>Endopterygota</taxon>
        <taxon>Diptera</taxon>
        <taxon>Nematocera</taxon>
        <taxon>Culicoidea</taxon>
        <taxon>Culicidae</taxon>
        <taxon>Culicinae</taxon>
        <taxon>Culicini</taxon>
        <taxon>Culex</taxon>
        <taxon>Culex</taxon>
    </lineage>
</organism>
<dbReference type="Gene3D" id="3.80.10.10">
    <property type="entry name" value="Ribonuclease Inhibitor"/>
    <property type="match status" value="2"/>
</dbReference>
<dbReference type="InterPro" id="IPR036047">
    <property type="entry name" value="F-box-like_dom_sf"/>
</dbReference>
<keyword evidence="3" id="KW-0732">Signal</keyword>
<dbReference type="SUPFAM" id="SSF52047">
    <property type="entry name" value="RNI-like"/>
    <property type="match status" value="1"/>
</dbReference>
<dbReference type="PANTHER" id="PTHR48063">
    <property type="entry name" value="LRR RECEPTOR-LIKE KINASE"/>
    <property type="match status" value="1"/>
</dbReference>
<dbReference type="InterPro" id="IPR046956">
    <property type="entry name" value="RLP23-like"/>
</dbReference>
<reference evidence="8" key="1">
    <citation type="submission" date="2021-05" db="EMBL/GenBank/DDBJ databases">
        <authorList>
            <person name="Alioto T."/>
            <person name="Alioto T."/>
            <person name="Gomez Garrido J."/>
        </authorList>
    </citation>
    <scope>NUCLEOTIDE SEQUENCE</scope>
</reference>
<dbReference type="SUPFAM" id="SSF81383">
    <property type="entry name" value="F-box domain"/>
    <property type="match status" value="1"/>
</dbReference>
<evidence type="ECO:0000256" key="5">
    <source>
        <dbReference type="ARBA" id="ARBA00023136"/>
    </source>
</evidence>
<keyword evidence="5" id="KW-0472">Membrane</keyword>
<accession>A0A8D8F0F2</accession>
<dbReference type="InterPro" id="IPR032675">
    <property type="entry name" value="LRR_dom_sf"/>
</dbReference>
<dbReference type="PANTHER" id="PTHR48063:SF112">
    <property type="entry name" value="RECEPTOR LIKE PROTEIN 30-LIKE"/>
    <property type="match status" value="1"/>
</dbReference>